<dbReference type="SUPFAM" id="SSF56349">
    <property type="entry name" value="DNA breaking-rejoining enzymes"/>
    <property type="match status" value="1"/>
</dbReference>
<evidence type="ECO:0000313" key="9">
    <source>
        <dbReference type="Proteomes" id="UP000250242"/>
    </source>
</evidence>
<dbReference type="CDD" id="cd00801">
    <property type="entry name" value="INT_P4_C"/>
    <property type="match status" value="1"/>
</dbReference>
<evidence type="ECO:0000256" key="3">
    <source>
        <dbReference type="ARBA" id="ARBA00023125"/>
    </source>
</evidence>
<evidence type="ECO:0000313" key="8">
    <source>
        <dbReference type="EMBL" id="SPY08408.1"/>
    </source>
</evidence>
<dbReference type="InterPro" id="IPR050808">
    <property type="entry name" value="Phage_Integrase"/>
</dbReference>
<evidence type="ECO:0000259" key="6">
    <source>
        <dbReference type="PROSITE" id="PS51898"/>
    </source>
</evidence>
<reference evidence="8 9" key="1">
    <citation type="submission" date="2018-06" db="EMBL/GenBank/DDBJ databases">
        <authorList>
            <consortium name="Pathogen Informatics"/>
            <person name="Doyle S."/>
        </authorList>
    </citation>
    <scope>NUCLEOTIDE SEQUENCE [LARGE SCALE GENOMIC DNA]</scope>
    <source>
        <strain evidence="8 9">NCTC11009</strain>
    </source>
</reference>
<dbReference type="EMBL" id="UATH01000001">
    <property type="protein sequence ID" value="SPY08408.1"/>
    <property type="molecule type" value="Genomic_DNA"/>
</dbReference>
<dbReference type="Proteomes" id="UP000250242">
    <property type="component" value="Unassembled WGS sequence"/>
</dbReference>
<dbReference type="Pfam" id="PF13356">
    <property type="entry name" value="Arm-DNA-bind_3"/>
    <property type="match status" value="1"/>
</dbReference>
<proteinExistence type="inferred from homology"/>
<dbReference type="InterPro" id="IPR002104">
    <property type="entry name" value="Integrase_catalytic"/>
</dbReference>
<evidence type="ECO:0000259" key="7">
    <source>
        <dbReference type="PROSITE" id="PS51900"/>
    </source>
</evidence>
<protein>
    <submittedName>
        <fullName evidence="8">Prophage CP4-57 integrase</fullName>
    </submittedName>
</protein>
<name>A0A2X1UMX0_9BURK</name>
<dbReference type="InterPro" id="IPR013762">
    <property type="entry name" value="Integrase-like_cat_sf"/>
</dbReference>
<evidence type="ECO:0000256" key="2">
    <source>
        <dbReference type="ARBA" id="ARBA00022908"/>
    </source>
</evidence>
<dbReference type="Gene3D" id="1.10.443.10">
    <property type="entry name" value="Intergrase catalytic core"/>
    <property type="match status" value="1"/>
</dbReference>
<dbReference type="GO" id="GO:0006310">
    <property type="term" value="P:DNA recombination"/>
    <property type="evidence" value="ECO:0007669"/>
    <property type="project" value="UniProtKB-KW"/>
</dbReference>
<evidence type="ECO:0000256" key="5">
    <source>
        <dbReference type="PROSITE-ProRule" id="PRU01248"/>
    </source>
</evidence>
<dbReference type="AlphaFoldDB" id="A0A2X1UMX0"/>
<sequence length="416" mass="48293">MARIIEPLTNLQCRQAKPGASGQTKLYDGGGLFLDIRKTSKKWRLKFRYDGKESTITLGDYPTLSLANARQERDEIKANLARGIHPVIHRNEQINKRIRLQNETFEVIAEEWLTFKKPNWSKDHYNSVSFFVRKDVYKFLKDVPVSNVTAQDVLAVIREIESRKAFTLSHRVLNWINMILSYAVGTGRIQFNVATGLKQFLQESAPVKHYPYVTIERLPEMLFQIHNINSLLPRYGLILQSNVFLRPNELVQAKWSEFDFDNKMWVVPANRMKGRIKQKLNGKNHLIPLSTQVITILRELHRVSGRNIYLFPSQRKGGDVPMDRSSFTDCLAKLGLQHEQSTHGFRGLASTILNESGLFNPKAIDLQLAHKPMSESSSELNYNHAQYIEERKKIMQWWSDFLEQQLNSYQKVTHHF</sequence>
<dbReference type="Pfam" id="PF00589">
    <property type="entry name" value="Phage_integrase"/>
    <property type="match status" value="1"/>
</dbReference>
<dbReference type="InterPro" id="IPR010998">
    <property type="entry name" value="Integrase_recombinase_N"/>
</dbReference>
<dbReference type="PANTHER" id="PTHR30629">
    <property type="entry name" value="PROPHAGE INTEGRASE"/>
    <property type="match status" value="1"/>
</dbReference>
<comment type="similarity">
    <text evidence="1">Belongs to the 'phage' integrase family.</text>
</comment>
<organism evidence="8 9">
    <name type="scientific">Oligella urethralis</name>
    <dbReference type="NCBI Taxonomy" id="90245"/>
    <lineage>
        <taxon>Bacteria</taxon>
        <taxon>Pseudomonadati</taxon>
        <taxon>Pseudomonadota</taxon>
        <taxon>Betaproteobacteria</taxon>
        <taxon>Burkholderiales</taxon>
        <taxon>Alcaligenaceae</taxon>
        <taxon>Oligella</taxon>
    </lineage>
</organism>
<dbReference type="InterPro" id="IPR038488">
    <property type="entry name" value="Integrase_DNA-bd_sf"/>
</dbReference>
<dbReference type="PROSITE" id="PS51900">
    <property type="entry name" value="CB"/>
    <property type="match status" value="1"/>
</dbReference>
<dbReference type="Pfam" id="PF22022">
    <property type="entry name" value="Phage_int_M"/>
    <property type="match status" value="1"/>
</dbReference>
<feature type="domain" description="Tyr recombinase" evidence="6">
    <location>
        <begin position="208"/>
        <end position="396"/>
    </location>
</feature>
<dbReference type="GO" id="GO:0015074">
    <property type="term" value="P:DNA integration"/>
    <property type="evidence" value="ECO:0007669"/>
    <property type="project" value="UniProtKB-KW"/>
</dbReference>
<dbReference type="Gene3D" id="3.30.160.390">
    <property type="entry name" value="Integrase, DNA-binding domain"/>
    <property type="match status" value="1"/>
</dbReference>
<dbReference type="GO" id="GO:0003677">
    <property type="term" value="F:DNA binding"/>
    <property type="evidence" value="ECO:0007669"/>
    <property type="project" value="UniProtKB-UniRule"/>
</dbReference>
<dbReference type="RefSeq" id="WP_113062646.1">
    <property type="nucleotide sequence ID" value="NZ_UATH01000001.1"/>
</dbReference>
<keyword evidence="2" id="KW-0229">DNA integration</keyword>
<gene>
    <name evidence="8" type="primary">intA_2</name>
    <name evidence="8" type="ORF">NCTC11009_01634</name>
</gene>
<dbReference type="InterPro" id="IPR025166">
    <property type="entry name" value="Integrase_DNA_bind_dom"/>
</dbReference>
<evidence type="ECO:0000256" key="4">
    <source>
        <dbReference type="ARBA" id="ARBA00023172"/>
    </source>
</evidence>
<keyword evidence="4" id="KW-0233">DNA recombination</keyword>
<dbReference type="InterPro" id="IPR053876">
    <property type="entry name" value="Phage_int_M"/>
</dbReference>
<feature type="domain" description="Core-binding (CB)" evidence="7">
    <location>
        <begin position="103"/>
        <end position="184"/>
    </location>
</feature>
<dbReference type="PROSITE" id="PS51898">
    <property type="entry name" value="TYR_RECOMBINASE"/>
    <property type="match status" value="1"/>
</dbReference>
<keyword evidence="3 5" id="KW-0238">DNA-binding</keyword>
<evidence type="ECO:0000256" key="1">
    <source>
        <dbReference type="ARBA" id="ARBA00008857"/>
    </source>
</evidence>
<dbReference type="Gene3D" id="1.10.150.130">
    <property type="match status" value="1"/>
</dbReference>
<dbReference type="InterPro" id="IPR044068">
    <property type="entry name" value="CB"/>
</dbReference>
<accession>A0A2X1UMX0</accession>
<dbReference type="PANTHER" id="PTHR30629:SF2">
    <property type="entry name" value="PROPHAGE INTEGRASE INTS-RELATED"/>
    <property type="match status" value="1"/>
</dbReference>
<dbReference type="InterPro" id="IPR011010">
    <property type="entry name" value="DNA_brk_join_enz"/>
</dbReference>